<accession>A0A426TVI3</accession>
<name>A0A426TVI3_9CHLR</name>
<comment type="caution">
    <text evidence="9">The sequence shown here is derived from an EMBL/GenBank/DDBJ whole genome shotgun (WGS) entry which is preliminary data.</text>
</comment>
<evidence type="ECO:0000256" key="4">
    <source>
        <dbReference type="ARBA" id="ARBA00022692"/>
    </source>
</evidence>
<dbReference type="PANTHER" id="PTHR32024">
    <property type="entry name" value="TRK SYSTEM POTASSIUM UPTAKE PROTEIN TRKG-RELATED"/>
    <property type="match status" value="1"/>
</dbReference>
<evidence type="ECO:0000256" key="2">
    <source>
        <dbReference type="ARBA" id="ARBA00022448"/>
    </source>
</evidence>
<feature type="transmembrane region" description="Helical" evidence="8">
    <location>
        <begin position="202"/>
        <end position="225"/>
    </location>
</feature>
<feature type="transmembrane region" description="Helical" evidence="8">
    <location>
        <begin position="411"/>
        <end position="436"/>
    </location>
</feature>
<protein>
    <submittedName>
        <fullName evidence="9">Potassium transporter</fullName>
    </submittedName>
</protein>
<evidence type="ECO:0000256" key="1">
    <source>
        <dbReference type="ARBA" id="ARBA00004651"/>
    </source>
</evidence>
<sequence>MPPNSLPTRRRLRTTTPALRLVLGLVVLVLLGTLALILPFEGRTHALKWNEALFTATSALTVTGLSIITPGADLSIYGQIALLLLIQMGGVGFMVVAVVVLRLLGRRISLTDRLALSDSLGLLAPAAIVRLSIRVLLTVLLIEGLGALLLFFHWRSDPRLTDAQAAFYAIFHAVSAFCNAGFDLFSGTPGYPEGVPLDNVSVIILGSLIFLGGLGIPVLAELLSFWRIRHFSLHTRLTMLVVLFLLLFGALNIGLAEQRPGGTLANEPFTRQVLLSLFQSISARTAGFVGLPDFAAMTPATQLTLIILMFIGCAPASMGGGITTGTFAALTISLWSFARGQQQAQFGGRTLAVGTMRKAAAVLTVSLFIVCLAIWLILMTHDAPLDRVTFEVVSAFATCGLTLGMTSQLNLFGQLVICFVMFWGRLGALTVIVAIARSGGRPDVLHYPEEQILIG</sequence>
<dbReference type="AlphaFoldDB" id="A0A426TVI3"/>
<keyword evidence="3" id="KW-1003">Cell membrane</keyword>
<evidence type="ECO:0000313" key="10">
    <source>
        <dbReference type="Proteomes" id="UP000280307"/>
    </source>
</evidence>
<evidence type="ECO:0000256" key="3">
    <source>
        <dbReference type="ARBA" id="ARBA00022475"/>
    </source>
</evidence>
<evidence type="ECO:0000256" key="6">
    <source>
        <dbReference type="ARBA" id="ARBA00023065"/>
    </source>
</evidence>
<feature type="transmembrane region" description="Helical" evidence="8">
    <location>
        <begin position="305"/>
        <end position="338"/>
    </location>
</feature>
<keyword evidence="4 8" id="KW-0812">Transmembrane</keyword>
<keyword evidence="5 8" id="KW-1133">Transmembrane helix</keyword>
<feature type="transmembrane region" description="Helical" evidence="8">
    <location>
        <begin position="237"/>
        <end position="256"/>
    </location>
</feature>
<dbReference type="PANTHER" id="PTHR32024:SF1">
    <property type="entry name" value="KTR SYSTEM POTASSIUM UPTAKE PROTEIN B"/>
    <property type="match status" value="1"/>
</dbReference>
<proteinExistence type="predicted"/>
<keyword evidence="2" id="KW-0813">Transport</keyword>
<dbReference type="GO" id="GO:0030001">
    <property type="term" value="P:metal ion transport"/>
    <property type="evidence" value="ECO:0007669"/>
    <property type="project" value="UniProtKB-ARBA"/>
</dbReference>
<feature type="transmembrane region" description="Helical" evidence="8">
    <location>
        <begin position="76"/>
        <end position="101"/>
    </location>
</feature>
<keyword evidence="7 8" id="KW-0472">Membrane</keyword>
<dbReference type="GO" id="GO:0005886">
    <property type="term" value="C:plasma membrane"/>
    <property type="evidence" value="ECO:0007669"/>
    <property type="project" value="UniProtKB-SubCell"/>
</dbReference>
<evidence type="ECO:0000256" key="7">
    <source>
        <dbReference type="ARBA" id="ARBA00023136"/>
    </source>
</evidence>
<feature type="transmembrane region" description="Helical" evidence="8">
    <location>
        <begin position="52"/>
        <end position="70"/>
    </location>
</feature>
<dbReference type="Proteomes" id="UP000280307">
    <property type="component" value="Unassembled WGS sequence"/>
</dbReference>
<comment type="subcellular location">
    <subcellularLocation>
        <location evidence="1">Cell membrane</location>
        <topology evidence="1">Multi-pass membrane protein</topology>
    </subcellularLocation>
</comment>
<dbReference type="InterPro" id="IPR003445">
    <property type="entry name" value="Cat_transpt"/>
</dbReference>
<dbReference type="EMBL" id="RSAS01000633">
    <property type="protein sequence ID" value="RRR69450.1"/>
    <property type="molecule type" value="Genomic_DNA"/>
</dbReference>
<feature type="transmembrane region" description="Helical" evidence="8">
    <location>
        <begin position="359"/>
        <end position="378"/>
    </location>
</feature>
<dbReference type="Pfam" id="PF02386">
    <property type="entry name" value="TrkH"/>
    <property type="match status" value="1"/>
</dbReference>
<reference evidence="9 10" key="1">
    <citation type="submission" date="2018-12" db="EMBL/GenBank/DDBJ databases">
        <title>Genome Sequence of Candidatus Viridilinea halotolerans isolated from saline sulfide-rich spring.</title>
        <authorList>
            <person name="Grouzdev D.S."/>
            <person name="Burganskaya E.I."/>
            <person name="Krutkina M.S."/>
            <person name="Sukhacheva M.V."/>
            <person name="Gorlenko V.M."/>
        </authorList>
    </citation>
    <scope>NUCLEOTIDE SEQUENCE [LARGE SCALE GENOMIC DNA]</scope>
    <source>
        <strain evidence="9">Chok-6</strain>
    </source>
</reference>
<keyword evidence="6" id="KW-0406">Ion transport</keyword>
<organism evidence="9 10">
    <name type="scientific">Candidatus Viridilinea halotolerans</name>
    <dbReference type="NCBI Taxonomy" id="2491704"/>
    <lineage>
        <taxon>Bacteria</taxon>
        <taxon>Bacillati</taxon>
        <taxon>Chloroflexota</taxon>
        <taxon>Chloroflexia</taxon>
        <taxon>Chloroflexales</taxon>
        <taxon>Chloroflexineae</taxon>
        <taxon>Oscillochloridaceae</taxon>
        <taxon>Candidatus Viridilinea</taxon>
    </lineage>
</organism>
<evidence type="ECO:0000313" key="9">
    <source>
        <dbReference type="EMBL" id="RRR69450.1"/>
    </source>
</evidence>
<evidence type="ECO:0000256" key="5">
    <source>
        <dbReference type="ARBA" id="ARBA00022989"/>
    </source>
</evidence>
<feature type="transmembrane region" description="Helical" evidence="8">
    <location>
        <begin position="165"/>
        <end position="182"/>
    </location>
</feature>
<feature type="transmembrane region" description="Helical" evidence="8">
    <location>
        <begin position="135"/>
        <end position="153"/>
    </location>
</feature>
<dbReference type="GO" id="GO:0008324">
    <property type="term" value="F:monoatomic cation transmembrane transporter activity"/>
    <property type="evidence" value="ECO:0007669"/>
    <property type="project" value="InterPro"/>
</dbReference>
<gene>
    <name evidence="9" type="ORF">EI684_15595</name>
</gene>
<evidence type="ECO:0000256" key="8">
    <source>
        <dbReference type="SAM" id="Phobius"/>
    </source>
</evidence>
<feature type="transmembrane region" description="Helical" evidence="8">
    <location>
        <begin position="20"/>
        <end position="40"/>
    </location>
</feature>